<comment type="caution">
    <text evidence="7">The sequence shown here is derived from an EMBL/GenBank/DDBJ whole genome shotgun (WGS) entry which is preliminary data.</text>
</comment>
<evidence type="ECO:0000256" key="4">
    <source>
        <dbReference type="SAM" id="MobiDB-lite"/>
    </source>
</evidence>
<protein>
    <submittedName>
        <fullName evidence="7">Plant intracellular Ras-group-related LRR protein 9</fullName>
    </submittedName>
</protein>
<evidence type="ECO:0000256" key="1">
    <source>
        <dbReference type="ARBA" id="ARBA00022614"/>
    </source>
</evidence>
<dbReference type="PANTHER" id="PTHR24366:SF161">
    <property type="entry name" value="TIR DOMAIN-CONTAINING PROTEIN"/>
    <property type="match status" value="1"/>
</dbReference>
<dbReference type="Gene3D" id="3.80.10.10">
    <property type="entry name" value="Ribonuclease Inhibitor"/>
    <property type="match status" value="1"/>
</dbReference>
<sequence>MDKQGNTTCTIIALVLTNVFAPIDSVWVSQNSSSSNCVEGALNVNCSYLGIVYSYSSYTDNFTCPVCCNTGICCQRSTNITLRLHPRLNKRKTNVTYVVSREPVQLLSAGEEWINSSSFFNDRLSMFKGFNGSYNNLRKLPCFDKWISLEWVDLSSNFISFLTNPFCFGNLSVLTTLSLRNNMLHVIFPTVFNHLKGLRYLYINENPTIVDWSFLNEAVHIRMVDIRGSCNRSYSAVSYLSMPCVKNMSLIHDNSTCVQESVDKSGGCNLSVIFPTTSNVLSPIVPCESIRPLYSTSPIMSVTNTVQGGTTKKQICVSFANTAFNFLSSGETCIWLPILILVCLGCSVLSVVSLLQRRALTKYQVKRYSQRLFKYSPQSSRDEHGLQMQCDHEDSERPSAKCKN</sequence>
<dbReference type="EMBL" id="JAIZAY010000008">
    <property type="protein sequence ID" value="KAJ8038140.1"/>
    <property type="molecule type" value="Genomic_DNA"/>
</dbReference>
<name>A0A9Q1C486_HOLLE</name>
<reference evidence="7" key="1">
    <citation type="submission" date="2021-10" db="EMBL/GenBank/DDBJ databases">
        <title>Tropical sea cucumber genome reveals ecological adaptation and Cuvierian tubules defense mechanism.</title>
        <authorList>
            <person name="Chen T."/>
        </authorList>
    </citation>
    <scope>NUCLEOTIDE SEQUENCE</scope>
    <source>
        <strain evidence="7">Nanhai2018</strain>
        <tissue evidence="7">Muscle</tissue>
    </source>
</reference>
<feature type="region of interest" description="Disordered" evidence="4">
    <location>
        <begin position="379"/>
        <end position="404"/>
    </location>
</feature>
<gene>
    <name evidence="7" type="ORF">HOLleu_19128</name>
</gene>
<keyword evidence="1" id="KW-0433">Leucine-rich repeat</keyword>
<dbReference type="InterPro" id="IPR032675">
    <property type="entry name" value="LRR_dom_sf"/>
</dbReference>
<dbReference type="SUPFAM" id="SSF52058">
    <property type="entry name" value="L domain-like"/>
    <property type="match status" value="1"/>
</dbReference>
<dbReference type="PANTHER" id="PTHR24366">
    <property type="entry name" value="IG(IMMUNOGLOBULIN) AND LRR(LEUCINE RICH REPEAT) DOMAINS"/>
    <property type="match status" value="1"/>
</dbReference>
<dbReference type="Pfam" id="PF13855">
    <property type="entry name" value="LRR_8"/>
    <property type="match status" value="1"/>
</dbReference>
<evidence type="ECO:0000256" key="2">
    <source>
        <dbReference type="ARBA" id="ARBA00022729"/>
    </source>
</evidence>
<feature type="transmembrane region" description="Helical" evidence="5">
    <location>
        <begin position="334"/>
        <end position="355"/>
    </location>
</feature>
<keyword evidence="5" id="KW-0472">Membrane</keyword>
<keyword evidence="5" id="KW-0812">Transmembrane</keyword>
<evidence type="ECO:0000256" key="3">
    <source>
        <dbReference type="ARBA" id="ARBA00022737"/>
    </source>
</evidence>
<evidence type="ECO:0000256" key="6">
    <source>
        <dbReference type="SAM" id="SignalP"/>
    </source>
</evidence>
<keyword evidence="2 6" id="KW-0732">Signal</keyword>
<dbReference type="InterPro" id="IPR001611">
    <property type="entry name" value="Leu-rich_rpt"/>
</dbReference>
<feature type="chain" id="PRO_5040162680" evidence="6">
    <location>
        <begin position="26"/>
        <end position="404"/>
    </location>
</feature>
<accession>A0A9Q1C486</accession>
<evidence type="ECO:0000313" key="7">
    <source>
        <dbReference type="EMBL" id="KAJ8038140.1"/>
    </source>
</evidence>
<organism evidence="7 8">
    <name type="scientific">Holothuria leucospilota</name>
    <name type="common">Black long sea cucumber</name>
    <name type="synonym">Mertensiothuria leucospilota</name>
    <dbReference type="NCBI Taxonomy" id="206669"/>
    <lineage>
        <taxon>Eukaryota</taxon>
        <taxon>Metazoa</taxon>
        <taxon>Echinodermata</taxon>
        <taxon>Eleutherozoa</taxon>
        <taxon>Echinozoa</taxon>
        <taxon>Holothuroidea</taxon>
        <taxon>Aspidochirotacea</taxon>
        <taxon>Aspidochirotida</taxon>
        <taxon>Holothuriidae</taxon>
        <taxon>Holothuria</taxon>
    </lineage>
</organism>
<keyword evidence="3" id="KW-0677">Repeat</keyword>
<evidence type="ECO:0000256" key="5">
    <source>
        <dbReference type="SAM" id="Phobius"/>
    </source>
</evidence>
<keyword evidence="5" id="KW-1133">Transmembrane helix</keyword>
<proteinExistence type="predicted"/>
<dbReference type="Proteomes" id="UP001152320">
    <property type="component" value="Chromosome 8"/>
</dbReference>
<feature type="compositionally biased region" description="Basic and acidic residues" evidence="4">
    <location>
        <begin position="380"/>
        <end position="404"/>
    </location>
</feature>
<dbReference type="AlphaFoldDB" id="A0A9Q1C486"/>
<feature type="signal peptide" evidence="6">
    <location>
        <begin position="1"/>
        <end position="25"/>
    </location>
</feature>
<evidence type="ECO:0000313" key="8">
    <source>
        <dbReference type="Proteomes" id="UP001152320"/>
    </source>
</evidence>
<keyword evidence="8" id="KW-1185">Reference proteome</keyword>